<feature type="domain" description="Beta-lactamase-related" evidence="1">
    <location>
        <begin position="25"/>
        <end position="390"/>
    </location>
</feature>
<dbReference type="PANTHER" id="PTHR43283:SF3">
    <property type="entry name" value="BETA-LACTAMASE FAMILY PROTEIN (AFU_ORTHOLOGUE AFUA_5G07500)"/>
    <property type="match status" value="1"/>
</dbReference>
<proteinExistence type="predicted"/>
<reference evidence="2" key="2">
    <citation type="submission" date="2020-09" db="EMBL/GenBank/DDBJ databases">
        <authorList>
            <person name="Sun Q."/>
            <person name="Zhou Y."/>
        </authorList>
    </citation>
    <scope>NUCLEOTIDE SEQUENCE</scope>
    <source>
        <strain evidence="2">CGMCC 1.10998</strain>
    </source>
</reference>
<dbReference type="InterPro" id="IPR050789">
    <property type="entry name" value="Diverse_Enzym_Activities"/>
</dbReference>
<dbReference type="Pfam" id="PF00144">
    <property type="entry name" value="Beta-lactamase"/>
    <property type="match status" value="1"/>
</dbReference>
<sequence>MRDVNFQTQAENAGFSSTALQKLSTCVQRDIDAGRIPGAVMLISRKGQLAYSQALGKQSPGSEMAMSLDSIFRIYSMTKPVVSIAIMMLVEQGQFLISDPVSRYLPELKNLQVGVASTDEAGKPCLTLEPARQEMTIQDLLRHTSGLTYGIFGESLVKDSYRSQRVEASDISNTELVKRLAAVPLAYQPGTVWEYSRSTDVLGALIERVSGVTLDVFLQQHIFAPLKMVDTGFWVPESEQHRIAEAFAHDPDSGISVRLSNIRQRPLFLSGGGGLVSTAADYLRFARMLLNGGELDGAQIISRKTLEFMRSDHLGELPLARSGASYLPGPGYGFGLGFAVRLSVGGAYTPGSVGDYNWSGLAGTYFWIDPQQEMIAIWLMQAPEQRAHYRQLYRNLVYAALL</sequence>
<keyword evidence="3" id="KW-1185">Reference proteome</keyword>
<dbReference type="RefSeq" id="WP_188567454.1">
    <property type="nucleotide sequence ID" value="NZ_BMED01000003.1"/>
</dbReference>
<dbReference type="PANTHER" id="PTHR43283">
    <property type="entry name" value="BETA-LACTAMASE-RELATED"/>
    <property type="match status" value="1"/>
</dbReference>
<dbReference type="AlphaFoldDB" id="A0A916URZ0"/>
<evidence type="ECO:0000313" key="2">
    <source>
        <dbReference type="EMBL" id="GGC85479.1"/>
    </source>
</evidence>
<dbReference type="Proteomes" id="UP000637423">
    <property type="component" value="Unassembled WGS sequence"/>
</dbReference>
<dbReference type="Gene3D" id="3.40.710.10">
    <property type="entry name" value="DD-peptidase/beta-lactamase superfamily"/>
    <property type="match status" value="1"/>
</dbReference>
<comment type="caution">
    <text evidence="2">The sequence shown here is derived from an EMBL/GenBank/DDBJ whole genome shotgun (WGS) entry which is preliminary data.</text>
</comment>
<dbReference type="InterPro" id="IPR012338">
    <property type="entry name" value="Beta-lactam/transpept-like"/>
</dbReference>
<dbReference type="EMBL" id="BMED01000003">
    <property type="protein sequence ID" value="GGC85479.1"/>
    <property type="molecule type" value="Genomic_DNA"/>
</dbReference>
<gene>
    <name evidence="2" type="ORF">GCM10011396_36010</name>
</gene>
<evidence type="ECO:0000313" key="3">
    <source>
        <dbReference type="Proteomes" id="UP000637423"/>
    </source>
</evidence>
<protein>
    <submittedName>
        <fullName evidence="2">Serine hydrolase</fullName>
    </submittedName>
</protein>
<evidence type="ECO:0000259" key="1">
    <source>
        <dbReference type="Pfam" id="PF00144"/>
    </source>
</evidence>
<reference evidence="2" key="1">
    <citation type="journal article" date="2014" name="Int. J. Syst. Evol. Microbiol.">
        <title>Complete genome sequence of Corynebacterium casei LMG S-19264T (=DSM 44701T), isolated from a smear-ripened cheese.</title>
        <authorList>
            <consortium name="US DOE Joint Genome Institute (JGI-PGF)"/>
            <person name="Walter F."/>
            <person name="Albersmeier A."/>
            <person name="Kalinowski J."/>
            <person name="Ruckert C."/>
        </authorList>
    </citation>
    <scope>NUCLEOTIDE SEQUENCE</scope>
    <source>
        <strain evidence="2">CGMCC 1.10998</strain>
    </source>
</reference>
<accession>A0A916URZ0</accession>
<dbReference type="SUPFAM" id="SSF56601">
    <property type="entry name" value="beta-lactamase/transpeptidase-like"/>
    <property type="match status" value="1"/>
</dbReference>
<name>A0A916URZ0_9BURK</name>
<organism evidence="2 3">
    <name type="scientific">Undibacterium terreum</name>
    <dbReference type="NCBI Taxonomy" id="1224302"/>
    <lineage>
        <taxon>Bacteria</taxon>
        <taxon>Pseudomonadati</taxon>
        <taxon>Pseudomonadota</taxon>
        <taxon>Betaproteobacteria</taxon>
        <taxon>Burkholderiales</taxon>
        <taxon>Oxalobacteraceae</taxon>
        <taxon>Undibacterium</taxon>
    </lineage>
</organism>
<dbReference type="InterPro" id="IPR001466">
    <property type="entry name" value="Beta-lactam-related"/>
</dbReference>
<keyword evidence="2" id="KW-0378">Hydrolase</keyword>
<dbReference type="GO" id="GO:0016787">
    <property type="term" value="F:hydrolase activity"/>
    <property type="evidence" value="ECO:0007669"/>
    <property type="project" value="UniProtKB-KW"/>
</dbReference>